<evidence type="ECO:0000256" key="3">
    <source>
        <dbReference type="SAM" id="MobiDB-lite"/>
    </source>
</evidence>
<reference evidence="5" key="1">
    <citation type="submission" date="2021-01" db="EMBL/GenBank/DDBJ databases">
        <authorList>
            <person name="Corre E."/>
            <person name="Pelletier E."/>
            <person name="Niang G."/>
            <person name="Scheremetjew M."/>
            <person name="Finn R."/>
            <person name="Kale V."/>
            <person name="Holt S."/>
            <person name="Cochrane G."/>
            <person name="Meng A."/>
            <person name="Brown T."/>
            <person name="Cohen L."/>
        </authorList>
    </citation>
    <scope>NUCLEOTIDE SEQUENCE</scope>
</reference>
<feature type="domain" description="C2" evidence="4">
    <location>
        <begin position="339"/>
        <end position="459"/>
    </location>
</feature>
<feature type="domain" description="C2" evidence="4">
    <location>
        <begin position="936"/>
        <end position="1062"/>
    </location>
</feature>
<evidence type="ECO:0000313" key="5">
    <source>
        <dbReference type="EMBL" id="CAD8870543.1"/>
    </source>
</evidence>
<dbReference type="Pfam" id="PF00168">
    <property type="entry name" value="C2"/>
    <property type="match status" value="4"/>
</dbReference>
<dbReference type="EMBL" id="HBFQ01063449">
    <property type="protein sequence ID" value="CAD8870543.1"/>
    <property type="molecule type" value="Transcribed_RNA"/>
</dbReference>
<dbReference type="AlphaFoldDB" id="A0A7S1B001"/>
<accession>A0A7S1B001</accession>
<gene>
    <name evidence="5" type="ORF">NSCI0253_LOCUS44900</name>
</gene>
<dbReference type="InterPro" id="IPR035892">
    <property type="entry name" value="C2_domain_sf"/>
</dbReference>
<dbReference type="SMART" id="SM00239">
    <property type="entry name" value="C2"/>
    <property type="match status" value="4"/>
</dbReference>
<feature type="region of interest" description="Disordered" evidence="3">
    <location>
        <begin position="1"/>
        <end position="170"/>
    </location>
</feature>
<feature type="domain" description="C2" evidence="4">
    <location>
        <begin position="739"/>
        <end position="865"/>
    </location>
</feature>
<dbReference type="PROSITE" id="PS50004">
    <property type="entry name" value="C2"/>
    <property type="match status" value="4"/>
</dbReference>
<feature type="compositionally biased region" description="Low complexity" evidence="3">
    <location>
        <begin position="9"/>
        <end position="18"/>
    </location>
</feature>
<evidence type="ECO:0000259" key="4">
    <source>
        <dbReference type="PROSITE" id="PS50004"/>
    </source>
</evidence>
<proteinExistence type="predicted"/>
<protein>
    <recommendedName>
        <fullName evidence="4">C2 domain-containing protein</fullName>
    </recommendedName>
</protein>
<organism evidence="5">
    <name type="scientific">Noctiluca scintillans</name>
    <name type="common">Sea sparkle</name>
    <name type="synonym">Red tide dinoflagellate</name>
    <dbReference type="NCBI Taxonomy" id="2966"/>
    <lineage>
        <taxon>Eukaryota</taxon>
        <taxon>Sar</taxon>
        <taxon>Alveolata</taxon>
        <taxon>Dinophyceae</taxon>
        <taxon>Noctilucales</taxon>
        <taxon>Noctilucaceae</taxon>
        <taxon>Noctiluca</taxon>
    </lineage>
</organism>
<keyword evidence="2" id="KW-0106">Calcium</keyword>
<dbReference type="InterPro" id="IPR000008">
    <property type="entry name" value="C2_dom"/>
</dbReference>
<dbReference type="Gene3D" id="2.60.40.150">
    <property type="entry name" value="C2 domain"/>
    <property type="match status" value="4"/>
</dbReference>
<feature type="region of interest" description="Disordered" evidence="3">
    <location>
        <begin position="300"/>
        <end position="351"/>
    </location>
</feature>
<name>A0A7S1B001_NOCSC</name>
<feature type="domain" description="C2" evidence="4">
    <location>
        <begin position="157"/>
        <end position="280"/>
    </location>
</feature>
<dbReference type="PANTHER" id="PTHR45911:SF4">
    <property type="entry name" value="MULTIPLE C2 AND TRANSMEMBRANE DOMAIN-CONTAINING PROTEIN"/>
    <property type="match status" value="1"/>
</dbReference>
<evidence type="ECO:0000256" key="2">
    <source>
        <dbReference type="ARBA" id="ARBA00022837"/>
    </source>
</evidence>
<keyword evidence="1" id="KW-0479">Metal-binding</keyword>
<dbReference type="CDD" id="cd00030">
    <property type="entry name" value="C2"/>
    <property type="match status" value="3"/>
</dbReference>
<evidence type="ECO:0000256" key="1">
    <source>
        <dbReference type="ARBA" id="ARBA00022723"/>
    </source>
</evidence>
<dbReference type="SUPFAM" id="SSF49562">
    <property type="entry name" value="C2 domain (Calcium/lipid-binding domain, CaLB)"/>
    <property type="match status" value="4"/>
</dbReference>
<dbReference type="PANTHER" id="PTHR45911">
    <property type="entry name" value="C2 DOMAIN-CONTAINING PROTEIN"/>
    <property type="match status" value="1"/>
</dbReference>
<feature type="compositionally biased region" description="Polar residues" evidence="3">
    <location>
        <begin position="51"/>
        <end position="67"/>
    </location>
</feature>
<dbReference type="GO" id="GO:0016020">
    <property type="term" value="C:membrane"/>
    <property type="evidence" value="ECO:0007669"/>
    <property type="project" value="TreeGrafter"/>
</dbReference>
<dbReference type="GO" id="GO:0005509">
    <property type="term" value="F:calcium ion binding"/>
    <property type="evidence" value="ECO:0007669"/>
    <property type="project" value="TreeGrafter"/>
</dbReference>
<feature type="compositionally biased region" description="Polar residues" evidence="3">
    <location>
        <begin position="300"/>
        <end position="315"/>
    </location>
</feature>
<sequence length="1083" mass="121631">MSSEGVYLPPTAAGASAYGYGGYSPYGSQNPSPRNDSFRSGTSDHDRRNRTSSQHSGDYRSSVSQHLPPTAHLGPVPEHGGYSGGGLPPTSPNLVVPNSYGHGGYDRTPSARSAHSEDSYERPGSITSRHSGLGGDGRQSLRGYSQDHDAYGYGDASNYPSQPMPSIDTGDLRGGTLTVRIIAAFNLKNLDTGWFGDVSDPYVYMKLGNKEHKTQTIDNNLNPVWNTNPFVFPVDPENSDMRYLTMEVRNQNKVSKDDLLGVVEIDARRLTPGQVIYQKDKLMRGEGQLEYEVVLQDTPSFPRSTSRQVGATTGFGSRDFGASSRDGSYSQHGGDNYGSREDLRRPPNNGVNITGGRVKVRIIAAYSLRNTDIQVMQTDVSDPFVRVKVGQMEAKTRTIENNLNPVWNAELMDFEIQHESDTLQIEVFNEKMWSAHDSLGTLEFDIRSILPPGEVHFLGRQPLKGGDSGCLDLEVCYFPPHLVAQGIVEPYPQESFQRRAPRPDQHHTVENWVPLPRFDAKSAEAFSAPTVSADEEGKQGKFRKKLEYESSACHLGQYDYAKDAHGDAQPIYYPKQDLPDKREWHDDPFYGWRSPADDRGGYDKRSRGHRLGLRSPLVERNQTEQRQAEAWYRDPFHGWLRNERDAAEEGGNERVQAAQAARELNRLPSFSGDPRSRVEGAEYMISDEQEKRRTRYTPDGTHSLEKNWNHDAFFGWLPGRGPSDERKQELHRPFEEARIQRLPSFSENALMGLSGKGSGVVKVWVIAAKNLRFSHSSMLRGRPSACVKVRVGRQEQRTATIPLNADPTWNEGPMMFEVMSVTDELIFTVADLGVKVSNMQTQILGEYKVNIQRLYRDYEGRRSRHGSGSENDEVERVVTNYEPLQDDSGRTRDCGEIKVAYQVQRYEDKKPVRDDLREPRREIRPIGSNSLSDTMHAGSFMSDTSSIHGGHSIGTLQVWVKAAHNLVKHSSGWFGGASDAYVNLYLESQKGTRRPKRTKTIQNNVNPRWHEQPFLLKVYSEDDNLVLEVKNEDMQKGDDPLGDMTIPLASVIRQPMKQPVWIRDQLNNVAHGELEVEIGFAPG</sequence>